<dbReference type="EMBL" id="LQPE01000134">
    <property type="protein sequence ID" value="ORW02294.1"/>
    <property type="molecule type" value="Genomic_DNA"/>
</dbReference>
<dbReference type="AlphaFoldDB" id="A0A1X1XU44"/>
<evidence type="ECO:0000313" key="2">
    <source>
        <dbReference type="Proteomes" id="UP000193487"/>
    </source>
</evidence>
<protein>
    <submittedName>
        <fullName evidence="1">Uncharacterized protein</fullName>
    </submittedName>
</protein>
<reference evidence="1 2" key="1">
    <citation type="submission" date="2016-01" db="EMBL/GenBank/DDBJ databases">
        <title>The new phylogeny of the genus Mycobacterium.</title>
        <authorList>
            <person name="Tarcisio F."/>
            <person name="Conor M."/>
            <person name="Antonella G."/>
            <person name="Elisabetta G."/>
            <person name="Giulia F.S."/>
            <person name="Sara T."/>
            <person name="Anna F."/>
            <person name="Clotilde B."/>
            <person name="Roberto B."/>
            <person name="Veronica D.S."/>
            <person name="Fabio R."/>
            <person name="Monica P."/>
            <person name="Olivier J."/>
            <person name="Enrico T."/>
            <person name="Nicola S."/>
        </authorList>
    </citation>
    <scope>NUCLEOTIDE SEQUENCE [LARGE SCALE GENOMIC DNA]</scope>
    <source>
        <strain evidence="1 2">DSM 45166</strain>
    </source>
</reference>
<comment type="caution">
    <text evidence="1">The sequence shown here is derived from an EMBL/GenBank/DDBJ whole genome shotgun (WGS) entry which is preliminary data.</text>
</comment>
<accession>A0A1X1XU44</accession>
<gene>
    <name evidence="1" type="ORF">AWC14_07255</name>
</gene>
<keyword evidence="2" id="KW-1185">Reference proteome</keyword>
<sequence length="229" mass="26510">MTATPGPDWRQRRNDFQEQMRRIQAASTERRNQYGDILYQTRQQLTTTAILRQARMGKLEPDWRDRLTTMDYTALLAMSPGYQLYSDMDTLLLTELRSMPVADWEPNAGADWPRALESWREASHETLDRALAIKSSVSDVLSRANVEQTAVDTIARSQEITALYERDLLIEGSYRAALCAGGQPVDWRGWLRERVEGWPDLPARATVLGALEDPDYHSDWEFLPDYWRR</sequence>
<name>A0A1X1XU44_9MYCO</name>
<organism evidence="1 2">
    <name type="scientific">Mycobacterium kyorinense</name>
    <dbReference type="NCBI Taxonomy" id="487514"/>
    <lineage>
        <taxon>Bacteria</taxon>
        <taxon>Bacillati</taxon>
        <taxon>Actinomycetota</taxon>
        <taxon>Actinomycetes</taxon>
        <taxon>Mycobacteriales</taxon>
        <taxon>Mycobacteriaceae</taxon>
        <taxon>Mycobacterium</taxon>
    </lineage>
</organism>
<dbReference type="Proteomes" id="UP000193487">
    <property type="component" value="Unassembled WGS sequence"/>
</dbReference>
<dbReference type="OrthoDB" id="4738418at2"/>
<proteinExistence type="predicted"/>
<dbReference type="RefSeq" id="WP_083071653.1">
    <property type="nucleotide sequence ID" value="NZ_LQPE01000134.1"/>
</dbReference>
<evidence type="ECO:0000313" key="1">
    <source>
        <dbReference type="EMBL" id="ORW02294.1"/>
    </source>
</evidence>